<dbReference type="RefSeq" id="XP_018754909.1">
    <property type="nucleotide sequence ID" value="XM_018897295.1"/>
</dbReference>
<dbReference type="GeneID" id="30066139"/>
<evidence type="ECO:0000313" key="1">
    <source>
        <dbReference type="EMBL" id="EWG48718.1"/>
    </source>
</evidence>
<dbReference type="AlphaFoldDB" id="W7MAP5"/>
<dbReference type="KEGG" id="fvr:FVEG_08401"/>
<reference evidence="1 2" key="1">
    <citation type="journal article" date="2010" name="Nature">
        <title>Comparative genomics reveals mobile pathogenicity chromosomes in Fusarium.</title>
        <authorList>
            <person name="Ma L.J."/>
            <person name="van der Does H.C."/>
            <person name="Borkovich K.A."/>
            <person name="Coleman J.J."/>
            <person name="Daboussi M.J."/>
            <person name="Di Pietro A."/>
            <person name="Dufresne M."/>
            <person name="Freitag M."/>
            <person name="Grabherr M."/>
            <person name="Henrissat B."/>
            <person name="Houterman P.M."/>
            <person name="Kang S."/>
            <person name="Shim W.B."/>
            <person name="Woloshuk C."/>
            <person name="Xie X."/>
            <person name="Xu J.R."/>
            <person name="Antoniw J."/>
            <person name="Baker S.E."/>
            <person name="Bluhm B.H."/>
            <person name="Breakspear A."/>
            <person name="Brown D.W."/>
            <person name="Butchko R.A."/>
            <person name="Chapman S."/>
            <person name="Coulson R."/>
            <person name="Coutinho P.M."/>
            <person name="Danchin E.G."/>
            <person name="Diener A."/>
            <person name="Gale L.R."/>
            <person name="Gardiner D.M."/>
            <person name="Goff S."/>
            <person name="Hammond-Kosack K.E."/>
            <person name="Hilburn K."/>
            <person name="Hua-Van A."/>
            <person name="Jonkers W."/>
            <person name="Kazan K."/>
            <person name="Kodira C.D."/>
            <person name="Koehrsen M."/>
            <person name="Kumar L."/>
            <person name="Lee Y.H."/>
            <person name="Li L."/>
            <person name="Manners J.M."/>
            <person name="Miranda-Saavedra D."/>
            <person name="Mukherjee M."/>
            <person name="Park G."/>
            <person name="Park J."/>
            <person name="Park S.Y."/>
            <person name="Proctor R.H."/>
            <person name="Regev A."/>
            <person name="Ruiz-Roldan M.C."/>
            <person name="Sain D."/>
            <person name="Sakthikumar S."/>
            <person name="Sykes S."/>
            <person name="Schwartz D.C."/>
            <person name="Turgeon B.G."/>
            <person name="Wapinski I."/>
            <person name="Yoder O."/>
            <person name="Young S."/>
            <person name="Zeng Q."/>
            <person name="Zhou S."/>
            <person name="Galagan J."/>
            <person name="Cuomo C.A."/>
            <person name="Kistler H.C."/>
            <person name="Rep M."/>
        </authorList>
    </citation>
    <scope>NUCLEOTIDE SEQUENCE [LARGE SCALE GENOMIC DNA]</scope>
    <source>
        <strain evidence="2">M3125 / FGSC 7600</strain>
    </source>
</reference>
<sequence length="754" mass="85508">MADPLSIASGVAGLVSLGLTLCGGLHNYLSSVKSRHQDIESASRSLTLLQSNLFTIQSSTLKLGHRHALSANGFNQALANCEFELVALQQLMLNLTRDEGLTDMKGKMRKQMMIARYPFDQKKLVQLQDQLSKANAILSSFVQNFNLDVNIGISEDLRVLKNYTNANDSITHNMLRTIAMQLDNITPTVQRTQIEVATTTRHIKEQRLSAGSHVSGVSVQPRYVQNSQREASLINELNEPKCTCSDPRPTHIHRKSSYVNRSWGKWVISKEEHKQQCHRPGCMSLSQSLQTSKTTWSYLGFRYWLSRSLSLSLTRDYPAGAYSLSFGIQACNIVKSSPAFDAIAELKCAYAGVSTNWASFIMGDRPTVWLRENISDLLKSLRTIYTSRSASPFDVDENGRNIAHKFMKLHRESLIPYVVPCRICFEDLFEVIRSVLLYMFDLGVPITASSFYQETIMENFWRDSSLGWLPQWYHFITTLDTSFDFCIEGKRDSNVNYSHYLNFSQENLQVWAKYPEIAKAFGFNNIFRAVMQRDRQKLEIMTMGDQQTSGILETDMYGRNILHASITWPTGLDLLLQQSQVLSLMHNSESNSACPLEFAIWSSGTLCTQADIWALCSDCDCAVPVQQLLEADCCVLDDYFDPIFRGSCSFRCLKLLFKHLKDRRRRLRDLSLAILPSKVIERYGVAVDSIPDATAVFLWEELQSRSDDWGKQGYRISAGLKPSSPKCRFNGIFERLLSPEICSLLTEFEITPSD</sequence>
<gene>
    <name evidence="1" type="ORF">FVEG_08401</name>
</gene>
<dbReference type="OrthoDB" id="1577640at2759"/>
<organism evidence="1 2">
    <name type="scientific">Gibberella moniliformis (strain M3125 / FGSC 7600)</name>
    <name type="common">Maize ear and stalk rot fungus</name>
    <name type="synonym">Fusarium verticillioides</name>
    <dbReference type="NCBI Taxonomy" id="334819"/>
    <lineage>
        <taxon>Eukaryota</taxon>
        <taxon>Fungi</taxon>
        <taxon>Dikarya</taxon>
        <taxon>Ascomycota</taxon>
        <taxon>Pezizomycotina</taxon>
        <taxon>Sordariomycetes</taxon>
        <taxon>Hypocreomycetidae</taxon>
        <taxon>Hypocreales</taxon>
        <taxon>Nectriaceae</taxon>
        <taxon>Fusarium</taxon>
        <taxon>Fusarium fujikuroi species complex</taxon>
    </lineage>
</organism>
<dbReference type="eggNOG" id="ENOG502SM1I">
    <property type="taxonomic scope" value="Eukaryota"/>
</dbReference>
<dbReference type="EMBL" id="CM000587">
    <property type="protein sequence ID" value="EWG48718.1"/>
    <property type="molecule type" value="Genomic_DNA"/>
</dbReference>
<proteinExistence type="predicted"/>
<evidence type="ECO:0000313" key="2">
    <source>
        <dbReference type="Proteomes" id="UP000009096"/>
    </source>
</evidence>
<dbReference type="VEuPathDB" id="FungiDB:FVEG_08401"/>
<dbReference type="EMBL" id="DS022252">
    <property type="protein sequence ID" value="EWG48718.1"/>
    <property type="molecule type" value="Genomic_DNA"/>
</dbReference>
<name>W7MAP5_GIBM7</name>
<keyword evidence="2" id="KW-1185">Reference proteome</keyword>
<protein>
    <recommendedName>
        <fullName evidence="3">Fungal N-terminal domain-containing protein</fullName>
    </recommendedName>
</protein>
<accession>W7MAP5</accession>
<evidence type="ECO:0008006" key="3">
    <source>
        <dbReference type="Google" id="ProtNLM"/>
    </source>
</evidence>
<dbReference type="Proteomes" id="UP000009096">
    <property type="component" value="Chromosome 10"/>
</dbReference>